<dbReference type="InterPro" id="IPR051639">
    <property type="entry name" value="BCD1"/>
</dbReference>
<dbReference type="PROSITE" id="PS51083">
    <property type="entry name" value="ZF_HIT"/>
    <property type="match status" value="1"/>
</dbReference>
<accession>A0A3B0IY73</accession>
<dbReference type="Pfam" id="PF04438">
    <property type="entry name" value="zf-HIT"/>
    <property type="match status" value="1"/>
</dbReference>
<name>A0A3B0IY73_DROGU</name>
<reference evidence="14" key="1">
    <citation type="submission" date="2018-01" db="EMBL/GenBank/DDBJ databases">
        <authorList>
            <person name="Alioto T."/>
            <person name="Alioto T."/>
        </authorList>
    </citation>
    <scope>NUCLEOTIDE SEQUENCE [LARGE SCALE GENOMIC DNA]</scope>
</reference>
<dbReference type="OMA" id="CNEAQSK"/>
<dbReference type="Pfam" id="PF21373">
    <property type="entry name" value="ZNHIT3_C"/>
    <property type="match status" value="1"/>
</dbReference>
<evidence type="ECO:0000256" key="1">
    <source>
        <dbReference type="ARBA" id="ARBA00004123"/>
    </source>
</evidence>
<feature type="domain" description="HIT-type" evidence="12">
    <location>
        <begin position="3"/>
        <end position="37"/>
    </location>
</feature>
<dbReference type="PANTHER" id="PTHR13483">
    <property type="entry name" value="BOX C_D SNORNA PROTEIN 1-RELATED"/>
    <property type="match status" value="1"/>
</dbReference>
<keyword evidence="4" id="KW-0963">Cytoplasm</keyword>
<proteinExistence type="predicted"/>
<evidence type="ECO:0000256" key="5">
    <source>
        <dbReference type="ARBA" id="ARBA00022553"/>
    </source>
</evidence>
<sequence length="145" mass="16312">MECAICAELPKKYKCSKCMAPYCSVKCYKVHKDSVECNQQAAAAANNEVSEKIAEEEPTLHAPFPSDDTVPPEKLQELNTCEPLHQLLRNPHLRDLLKQIDVAHNVQLAMTAAMQEPLFLEFADACMQVVEPMSQAERDEYELCS</sequence>
<comment type="subcellular location">
    <subcellularLocation>
        <location evidence="2">Cytoplasm</location>
    </subcellularLocation>
    <subcellularLocation>
        <location evidence="1">Nucleus</location>
    </subcellularLocation>
</comment>
<dbReference type="GO" id="GO:0048254">
    <property type="term" value="P:snoRNA localization"/>
    <property type="evidence" value="ECO:0007669"/>
    <property type="project" value="TreeGrafter"/>
</dbReference>
<dbReference type="Proteomes" id="UP000268350">
    <property type="component" value="Unassembled WGS sequence"/>
</dbReference>
<evidence type="ECO:0000256" key="9">
    <source>
        <dbReference type="ARBA" id="ARBA00023242"/>
    </source>
</evidence>
<keyword evidence="8" id="KW-0862">Zinc</keyword>
<dbReference type="EMBL" id="OUUW01000001">
    <property type="protein sequence ID" value="SPP72705.1"/>
    <property type="molecule type" value="Genomic_DNA"/>
</dbReference>
<dbReference type="GO" id="GO:0005634">
    <property type="term" value="C:nucleus"/>
    <property type="evidence" value="ECO:0007669"/>
    <property type="project" value="UniProtKB-SubCell"/>
</dbReference>
<dbReference type="CDD" id="cd23024">
    <property type="entry name" value="zf-HIT_ZNHIT2-3"/>
    <property type="match status" value="1"/>
</dbReference>
<keyword evidence="6" id="KW-0479">Metal-binding</keyword>
<organism evidence="13 14">
    <name type="scientific">Drosophila guanche</name>
    <name type="common">Fruit fly</name>
    <dbReference type="NCBI Taxonomy" id="7266"/>
    <lineage>
        <taxon>Eukaryota</taxon>
        <taxon>Metazoa</taxon>
        <taxon>Ecdysozoa</taxon>
        <taxon>Arthropoda</taxon>
        <taxon>Hexapoda</taxon>
        <taxon>Insecta</taxon>
        <taxon>Pterygota</taxon>
        <taxon>Neoptera</taxon>
        <taxon>Endopterygota</taxon>
        <taxon>Diptera</taxon>
        <taxon>Brachycera</taxon>
        <taxon>Muscomorpha</taxon>
        <taxon>Ephydroidea</taxon>
        <taxon>Drosophilidae</taxon>
        <taxon>Drosophila</taxon>
        <taxon>Sophophora</taxon>
    </lineage>
</organism>
<evidence type="ECO:0000256" key="8">
    <source>
        <dbReference type="ARBA" id="ARBA00022833"/>
    </source>
</evidence>
<evidence type="ECO:0000256" key="3">
    <source>
        <dbReference type="ARBA" id="ARBA00021568"/>
    </source>
</evidence>
<dbReference type="SUPFAM" id="SSF144232">
    <property type="entry name" value="HIT/MYND zinc finger-like"/>
    <property type="match status" value="1"/>
</dbReference>
<dbReference type="InterPro" id="IPR007529">
    <property type="entry name" value="Znf_HIT"/>
</dbReference>
<dbReference type="GO" id="GO:0008270">
    <property type="term" value="F:zinc ion binding"/>
    <property type="evidence" value="ECO:0007669"/>
    <property type="project" value="UniProtKB-UniRule"/>
</dbReference>
<protein>
    <recommendedName>
        <fullName evidence="3">Zinc finger HIT domain-containing protein 3</fullName>
    </recommendedName>
</protein>
<evidence type="ECO:0000256" key="2">
    <source>
        <dbReference type="ARBA" id="ARBA00004496"/>
    </source>
</evidence>
<dbReference type="GO" id="GO:0000492">
    <property type="term" value="P:box C/D snoRNP assembly"/>
    <property type="evidence" value="ECO:0007669"/>
    <property type="project" value="TreeGrafter"/>
</dbReference>
<evidence type="ECO:0000256" key="10">
    <source>
        <dbReference type="ARBA" id="ARBA00046946"/>
    </source>
</evidence>
<keyword evidence="14" id="KW-1185">Reference proteome</keyword>
<evidence type="ECO:0000259" key="12">
    <source>
        <dbReference type="PROSITE" id="PS51083"/>
    </source>
</evidence>
<evidence type="ECO:0000256" key="11">
    <source>
        <dbReference type="PROSITE-ProRule" id="PRU00453"/>
    </source>
</evidence>
<gene>
    <name evidence="13" type="ORF">DGUA_6G000069</name>
</gene>
<dbReference type="GO" id="GO:0005737">
    <property type="term" value="C:cytoplasm"/>
    <property type="evidence" value="ECO:0007669"/>
    <property type="project" value="UniProtKB-SubCell"/>
</dbReference>
<evidence type="ECO:0000313" key="14">
    <source>
        <dbReference type="Proteomes" id="UP000268350"/>
    </source>
</evidence>
<evidence type="ECO:0000256" key="7">
    <source>
        <dbReference type="ARBA" id="ARBA00022771"/>
    </source>
</evidence>
<dbReference type="AlphaFoldDB" id="A0A3B0IY73"/>
<keyword evidence="9" id="KW-0539">Nucleus</keyword>
<keyword evidence="5" id="KW-0597">Phosphoprotein</keyword>
<keyword evidence="7 11" id="KW-0863">Zinc-finger</keyword>
<dbReference type="InterPro" id="IPR048371">
    <property type="entry name" value="ZNHIT3_C"/>
</dbReference>
<evidence type="ECO:0000256" key="4">
    <source>
        <dbReference type="ARBA" id="ARBA00022490"/>
    </source>
</evidence>
<dbReference type="STRING" id="7266.A0A3B0IY73"/>
<evidence type="ECO:0000313" key="13">
    <source>
        <dbReference type="EMBL" id="SPP72705.1"/>
    </source>
</evidence>
<dbReference type="GO" id="GO:0070761">
    <property type="term" value="C:pre-snoRNP complex"/>
    <property type="evidence" value="ECO:0007669"/>
    <property type="project" value="TreeGrafter"/>
</dbReference>
<dbReference type="Gene3D" id="3.30.60.190">
    <property type="match status" value="1"/>
</dbReference>
<dbReference type="OrthoDB" id="18412at2759"/>
<dbReference type="GO" id="GO:0000463">
    <property type="term" value="P:maturation of LSU-rRNA from tricistronic rRNA transcript (SSU-rRNA, 5.8S rRNA, LSU-rRNA)"/>
    <property type="evidence" value="ECO:0007669"/>
    <property type="project" value="TreeGrafter"/>
</dbReference>
<evidence type="ECO:0000256" key="6">
    <source>
        <dbReference type="ARBA" id="ARBA00022723"/>
    </source>
</evidence>
<comment type="subunit">
    <text evidence="10">Thyroid receptor interacting proteins (TRIPs) specifically interact with the ligand binding domain of the thyroid receptor (TR). Requires the presence of thyroid hormone for its interaction. Interacts with NUFIP1. Interacts (via HIT-type zinc finger) with the RUVBL1/RUVBL2 complex in the presence of ADP.</text>
</comment>
<dbReference type="PANTHER" id="PTHR13483:SF11">
    <property type="entry name" value="ZINC FINGER HIT DOMAIN-CONTAINING PROTEIN 3"/>
    <property type="match status" value="1"/>
</dbReference>